<feature type="transmembrane region" description="Helical" evidence="6">
    <location>
        <begin position="304"/>
        <end position="327"/>
    </location>
</feature>
<evidence type="ECO:0000313" key="8">
    <source>
        <dbReference type="Proteomes" id="UP001634007"/>
    </source>
</evidence>
<feature type="transmembrane region" description="Helical" evidence="6">
    <location>
        <begin position="193"/>
        <end position="213"/>
    </location>
</feature>
<evidence type="ECO:0000256" key="2">
    <source>
        <dbReference type="ARBA" id="ARBA00022448"/>
    </source>
</evidence>
<reference evidence="7 8" key="1">
    <citation type="submission" date="2024-11" db="EMBL/GenBank/DDBJ databases">
        <title>Chromosome-level genome assembly of Eucalyptus globulus Labill. provides insights into its genome evolution.</title>
        <authorList>
            <person name="Li X."/>
        </authorList>
    </citation>
    <scope>NUCLEOTIDE SEQUENCE [LARGE SCALE GENOMIC DNA]</scope>
    <source>
        <strain evidence="7">CL2024</strain>
        <tissue evidence="7">Fresh tender leaves</tissue>
    </source>
</reference>
<dbReference type="PANTHER" id="PTHR31376">
    <property type="entry name" value="OS09G0467300 PROTEIN-RELATED"/>
    <property type="match status" value="1"/>
</dbReference>
<comment type="caution">
    <text evidence="7">The sequence shown here is derived from an EMBL/GenBank/DDBJ whole genome shotgun (WGS) entry which is preliminary data.</text>
</comment>
<evidence type="ECO:0000313" key="7">
    <source>
        <dbReference type="EMBL" id="KAL3741559.1"/>
    </source>
</evidence>
<evidence type="ECO:0000256" key="5">
    <source>
        <dbReference type="ARBA" id="ARBA00023136"/>
    </source>
</evidence>
<organism evidence="7 8">
    <name type="scientific">Eucalyptus globulus</name>
    <name type="common">Tasmanian blue gum</name>
    <dbReference type="NCBI Taxonomy" id="34317"/>
    <lineage>
        <taxon>Eukaryota</taxon>
        <taxon>Viridiplantae</taxon>
        <taxon>Streptophyta</taxon>
        <taxon>Embryophyta</taxon>
        <taxon>Tracheophyta</taxon>
        <taxon>Spermatophyta</taxon>
        <taxon>Magnoliopsida</taxon>
        <taxon>eudicotyledons</taxon>
        <taxon>Gunneridae</taxon>
        <taxon>Pentapetalae</taxon>
        <taxon>rosids</taxon>
        <taxon>malvids</taxon>
        <taxon>Myrtales</taxon>
        <taxon>Myrtaceae</taxon>
        <taxon>Myrtoideae</taxon>
        <taxon>Eucalypteae</taxon>
        <taxon>Eucalyptus</taxon>
    </lineage>
</organism>
<keyword evidence="5 6" id="KW-0472">Membrane</keyword>
<evidence type="ECO:0000256" key="4">
    <source>
        <dbReference type="ARBA" id="ARBA00022989"/>
    </source>
</evidence>
<dbReference type="GO" id="GO:0005345">
    <property type="term" value="F:purine nucleobase transmembrane transporter activity"/>
    <property type="evidence" value="ECO:0007669"/>
    <property type="project" value="UniProtKB-UniRule"/>
</dbReference>
<dbReference type="InterPro" id="IPR030182">
    <property type="entry name" value="PUP_plant"/>
</dbReference>
<feature type="transmembrane region" description="Helical" evidence="6">
    <location>
        <begin position="360"/>
        <end position="380"/>
    </location>
</feature>
<evidence type="ECO:0000256" key="3">
    <source>
        <dbReference type="ARBA" id="ARBA00022692"/>
    </source>
</evidence>
<gene>
    <name evidence="7" type="ORF">ACJRO7_017083</name>
</gene>
<feature type="transmembrane region" description="Helical" evidence="6">
    <location>
        <begin position="336"/>
        <end position="354"/>
    </location>
</feature>
<feature type="transmembrane region" description="Helical" evidence="6">
    <location>
        <begin position="54"/>
        <end position="76"/>
    </location>
</feature>
<feature type="transmembrane region" description="Helical" evidence="6">
    <location>
        <begin position="225"/>
        <end position="245"/>
    </location>
</feature>
<dbReference type="Proteomes" id="UP001634007">
    <property type="component" value="Unassembled WGS sequence"/>
</dbReference>
<accession>A0ABD3KP03</accession>
<keyword evidence="8" id="KW-1185">Reference proteome</keyword>
<comment type="subcellular location">
    <subcellularLocation>
        <location evidence="6">Membrane</location>
        <topology evidence="6">Multi-pass membrane protein</topology>
    </subcellularLocation>
</comment>
<dbReference type="AlphaFoldDB" id="A0ABD3KP03"/>
<feature type="transmembrane region" description="Helical" evidence="6">
    <location>
        <begin position="266"/>
        <end position="284"/>
    </location>
</feature>
<evidence type="ECO:0000256" key="1">
    <source>
        <dbReference type="ARBA" id="ARBA00006213"/>
    </source>
</evidence>
<name>A0ABD3KP03_EUCGL</name>
<sequence length="398" mass="43559">MGELAHHHPQELQLHIPDNQEAKEGNSFEPTSIITDSQATITSKPKNSWWWIRVALYSLFVLSGQSVGTLLGTLYYKKGGNSKWLAALVQHGAFPILLLLYFIPTPKQPCDPNNPHIQTNPQAQSQAQSQEPSLKGLALVYLSLGTIVALNGYLYSVGLLYLPVSTYSLICSSQLAFNALFSFFLNAQKFTPYIINSLALLITSSTLLVFQSNSEDPKGVSAGKYALGFVCTILASAGYGLLLSLDQLCFRRIIRKETLRAVLNMIVYPSLVASVIFVVGLFGSGEWEHLGREMDEYELGKVSYVMNLAGTTIAWQVFTMGTVGLVLDSSSLFSDSISVVGLPIVPIFAVMFFGDKMDGVKVIAMILAIWGFVSYVYQYYLDGAKLKAQRTSVGGDGN</sequence>
<proteinExistence type="inferred from homology"/>
<comment type="similarity">
    <text evidence="1 6">Belongs to the purine permeases (TC 2.A.7.14) family.</text>
</comment>
<keyword evidence="2 6" id="KW-0813">Transport</keyword>
<dbReference type="EMBL" id="JBJKBG010000004">
    <property type="protein sequence ID" value="KAL3741559.1"/>
    <property type="molecule type" value="Genomic_DNA"/>
</dbReference>
<evidence type="ECO:0000256" key="6">
    <source>
        <dbReference type="RuleBase" id="RU368015"/>
    </source>
</evidence>
<dbReference type="GO" id="GO:0015211">
    <property type="term" value="F:purine nucleoside transmembrane transporter activity"/>
    <property type="evidence" value="ECO:0007669"/>
    <property type="project" value="UniProtKB-UniRule"/>
</dbReference>
<feature type="transmembrane region" description="Helical" evidence="6">
    <location>
        <begin position="82"/>
        <end position="103"/>
    </location>
</feature>
<keyword evidence="3 6" id="KW-0812">Transmembrane</keyword>
<keyword evidence="4 6" id="KW-1133">Transmembrane helix</keyword>
<protein>
    <recommendedName>
        <fullName evidence="6">Probable purine permease</fullName>
    </recommendedName>
</protein>
<dbReference type="Pfam" id="PF16913">
    <property type="entry name" value="PUNUT"/>
    <property type="match status" value="1"/>
</dbReference>
<feature type="transmembrane region" description="Helical" evidence="6">
    <location>
        <begin position="138"/>
        <end position="161"/>
    </location>
</feature>
<feature type="transmembrane region" description="Helical" evidence="6">
    <location>
        <begin position="167"/>
        <end position="186"/>
    </location>
</feature>
<dbReference type="GO" id="GO:0016020">
    <property type="term" value="C:membrane"/>
    <property type="evidence" value="ECO:0007669"/>
    <property type="project" value="UniProtKB-SubCell"/>
</dbReference>
<dbReference type="PANTHER" id="PTHR31376:SF17">
    <property type="entry name" value="PURINE PERMEASE 21-RELATED"/>
    <property type="match status" value="1"/>
</dbReference>